<protein>
    <submittedName>
        <fullName evidence="1">Uncharacterized protein</fullName>
    </submittedName>
</protein>
<evidence type="ECO:0000313" key="1">
    <source>
        <dbReference type="EMBL" id="MEA5259813.1"/>
    </source>
</evidence>
<proteinExistence type="predicted"/>
<comment type="caution">
    <text evidence="1">The sequence shown here is derived from an EMBL/GenBank/DDBJ whole genome shotgun (WGS) entry which is preliminary data.</text>
</comment>
<dbReference type="Proteomes" id="UP001304671">
    <property type="component" value="Unassembled WGS sequence"/>
</dbReference>
<accession>A0ABU5QRU2</accession>
<organism evidence="1 2">
    <name type="scientific">Arcicella aquatica</name>
    <dbReference type="NCBI Taxonomy" id="217141"/>
    <lineage>
        <taxon>Bacteria</taxon>
        <taxon>Pseudomonadati</taxon>
        <taxon>Bacteroidota</taxon>
        <taxon>Cytophagia</taxon>
        <taxon>Cytophagales</taxon>
        <taxon>Flectobacillaceae</taxon>
        <taxon>Arcicella</taxon>
    </lineage>
</organism>
<sequence length="327" mass="38053">MDKLIYYPSFEPKDIDWLKYALIYIDQFSPIIPDRGRNTLSDDFKKIENGTDLIIVHKPEWWQGDNAATKALKEIEFIESHPEQFRDKLQAVNINRTWKDSKNWKFKLYEEKFNTTFKYECIEKGLGEECNGGILISEELANLYMTFLAEEIAFEKVGNPITDSTKYDQLSSYLRARNPKKETLLNTAKIVVNKKLPENIENIDLKKFIEFRQESGIKELRQSFNQSLLKFYESLESDFNPQKYINDLEGFNKELIKEIGLFFGGYISTTLGADILLNNLEKLEAIKQIIEGSILTITGKCAINKAWSDGREKRHARKFLSKIKQIG</sequence>
<evidence type="ECO:0000313" key="2">
    <source>
        <dbReference type="Proteomes" id="UP001304671"/>
    </source>
</evidence>
<reference evidence="1 2" key="1">
    <citation type="submission" date="2023-12" db="EMBL/GenBank/DDBJ databases">
        <title>Novel species of the genus Arcicella isolated from rivers.</title>
        <authorList>
            <person name="Lu H."/>
        </authorList>
    </citation>
    <scope>NUCLEOTIDE SEQUENCE [LARGE SCALE GENOMIC DNA]</scope>
    <source>
        <strain evidence="1 2">LMG 21963</strain>
    </source>
</reference>
<dbReference type="RefSeq" id="WP_323251757.1">
    <property type="nucleotide sequence ID" value="NZ_JAYFUL010000038.1"/>
</dbReference>
<name>A0ABU5QRU2_9BACT</name>
<gene>
    <name evidence="1" type="ORF">VB264_18595</name>
</gene>
<keyword evidence="2" id="KW-1185">Reference proteome</keyword>
<dbReference type="EMBL" id="JAYFUL010000038">
    <property type="protein sequence ID" value="MEA5259813.1"/>
    <property type="molecule type" value="Genomic_DNA"/>
</dbReference>